<dbReference type="InterPro" id="IPR036278">
    <property type="entry name" value="Sialidase_sf"/>
</dbReference>
<dbReference type="EMBL" id="BAABHD010000078">
    <property type="protein sequence ID" value="GAA4465187.1"/>
    <property type="molecule type" value="Genomic_DNA"/>
</dbReference>
<reference evidence="2" key="1">
    <citation type="journal article" date="2019" name="Int. J. Syst. Evol. Microbiol.">
        <title>The Global Catalogue of Microorganisms (GCM) 10K type strain sequencing project: providing services to taxonomists for standard genome sequencing and annotation.</title>
        <authorList>
            <consortium name="The Broad Institute Genomics Platform"/>
            <consortium name="The Broad Institute Genome Sequencing Center for Infectious Disease"/>
            <person name="Wu L."/>
            <person name="Ma J."/>
        </authorList>
    </citation>
    <scope>NUCLEOTIDE SEQUENCE [LARGE SCALE GENOMIC DNA]</scope>
    <source>
        <strain evidence="2">JCM 17927</strain>
    </source>
</reference>
<protein>
    <recommendedName>
        <fullName evidence="3">Exo-alpha-sialidase</fullName>
    </recommendedName>
</protein>
<organism evidence="1 2">
    <name type="scientific">Nibrella saemangeumensis</name>
    <dbReference type="NCBI Taxonomy" id="1084526"/>
    <lineage>
        <taxon>Bacteria</taxon>
        <taxon>Pseudomonadati</taxon>
        <taxon>Bacteroidota</taxon>
        <taxon>Cytophagia</taxon>
        <taxon>Cytophagales</taxon>
        <taxon>Spirosomataceae</taxon>
        <taxon>Nibrella</taxon>
    </lineage>
</organism>
<dbReference type="RefSeq" id="WP_345247339.1">
    <property type="nucleotide sequence ID" value="NZ_BAABHD010000078.1"/>
</dbReference>
<dbReference type="Gene3D" id="2.120.10.10">
    <property type="match status" value="1"/>
</dbReference>
<dbReference type="Proteomes" id="UP001501175">
    <property type="component" value="Unassembled WGS sequence"/>
</dbReference>
<evidence type="ECO:0008006" key="3">
    <source>
        <dbReference type="Google" id="ProtNLM"/>
    </source>
</evidence>
<accession>A0ABP8ND10</accession>
<evidence type="ECO:0000313" key="2">
    <source>
        <dbReference type="Proteomes" id="UP001501175"/>
    </source>
</evidence>
<name>A0ABP8ND10_9BACT</name>
<dbReference type="SUPFAM" id="SSF50939">
    <property type="entry name" value="Sialidases"/>
    <property type="match status" value="1"/>
</dbReference>
<proteinExistence type="predicted"/>
<dbReference type="CDD" id="cd15482">
    <property type="entry name" value="Sialidase_non-viral"/>
    <property type="match status" value="1"/>
</dbReference>
<comment type="caution">
    <text evidence="1">The sequence shown here is derived from an EMBL/GenBank/DDBJ whole genome shotgun (WGS) entry which is preliminary data.</text>
</comment>
<evidence type="ECO:0000313" key="1">
    <source>
        <dbReference type="EMBL" id="GAA4465187.1"/>
    </source>
</evidence>
<keyword evidence="2" id="KW-1185">Reference proteome</keyword>
<sequence>MLIYFLTSLYLWLTTQREEPSLTILSAKGRHPVVSTNANGDVDVVYGLGNLIYYTQSHDNGQTYAPAEVVDTLPNLFLVAGRRPQVASNHRVALILALNQAGNIFAYVKDKKSGQWTKRIRVSDQPDVAKEGFVSLAPGPGNLFYAVWNDLRGNAQNKVVGARSLDGGKTWSANQVLYESPDGSICPCCSPAIAIAGKHVYITFRNALAGNRDIYLLTSSDGGQRFDQPQKLGLGSWKLDGCPMDGGGVSVAKPGHVVTAWRRENRIYKAEPGKPEQELAKGGKNITVASNTLGDYVIWQADGKIWGITPKQRMPVAIGTGAFPRVAALPQGAICVWESDSGVLATILH</sequence>
<gene>
    <name evidence="1" type="ORF">GCM10023189_45450</name>
</gene>